<proteinExistence type="predicted"/>
<dbReference type="GeneID" id="17037649"/>
<name>I0YMQ8_COCSC</name>
<reference evidence="2 3" key="1">
    <citation type="journal article" date="2012" name="Genome Biol.">
        <title>The genome of the polar eukaryotic microalga coccomyxa subellipsoidea reveals traits of cold adaptation.</title>
        <authorList>
            <person name="Blanc G."/>
            <person name="Agarkova I."/>
            <person name="Grimwood J."/>
            <person name="Kuo A."/>
            <person name="Brueggeman A."/>
            <person name="Dunigan D."/>
            <person name="Gurnon J."/>
            <person name="Ladunga I."/>
            <person name="Lindquist E."/>
            <person name="Lucas S."/>
            <person name="Pangilinan J."/>
            <person name="Proschold T."/>
            <person name="Salamov A."/>
            <person name="Schmutz J."/>
            <person name="Weeks D."/>
            <person name="Yamada T."/>
            <person name="Claverie J.M."/>
            <person name="Grigoriev I."/>
            <person name="Van Etten J."/>
            <person name="Lomsadze A."/>
            <person name="Borodovsky M."/>
        </authorList>
    </citation>
    <scope>NUCLEOTIDE SEQUENCE [LARGE SCALE GENOMIC DNA]</scope>
    <source>
        <strain evidence="2 3">C-169</strain>
    </source>
</reference>
<protein>
    <recommendedName>
        <fullName evidence="4">O-fucosyltransferase family protein</fullName>
    </recommendedName>
</protein>
<evidence type="ECO:0000313" key="2">
    <source>
        <dbReference type="EMBL" id="EIE19677.1"/>
    </source>
</evidence>
<dbReference type="Proteomes" id="UP000007264">
    <property type="component" value="Unassembled WGS sequence"/>
</dbReference>
<keyword evidence="3" id="KW-1185">Reference proteome</keyword>
<dbReference type="Gene3D" id="3.40.50.11350">
    <property type="match status" value="1"/>
</dbReference>
<dbReference type="AlphaFoldDB" id="I0YMQ8"/>
<dbReference type="KEGG" id="csl:COCSUDRAFT_54581"/>
<accession>I0YMQ8</accession>
<evidence type="ECO:0000313" key="3">
    <source>
        <dbReference type="Proteomes" id="UP000007264"/>
    </source>
</evidence>
<dbReference type="GO" id="GO:0006004">
    <property type="term" value="P:fucose metabolic process"/>
    <property type="evidence" value="ECO:0007669"/>
    <property type="project" value="UniProtKB-KW"/>
</dbReference>
<gene>
    <name evidence="2" type="ORF">COCSUDRAFT_54581</name>
</gene>
<dbReference type="OrthoDB" id="10296522at2759"/>
<dbReference type="EMBL" id="AGSI01000018">
    <property type="protein sequence ID" value="EIE19677.1"/>
    <property type="molecule type" value="Genomic_DNA"/>
</dbReference>
<feature type="chain" id="PRO_5003636223" description="O-fucosyltransferase family protein" evidence="1">
    <location>
        <begin position="30"/>
        <end position="379"/>
    </location>
</feature>
<keyword evidence="1" id="KW-0732">Signal</keyword>
<sequence>MNTRRMAQLWRTTIVAVLLCTLAVGSAKAREPHRDLHGSHKSVAVADGRLRSADGNTYFVVQPFGKGIVNAQLSVLKGLEAAKRHGYIFVVPPMVQWWAEHEPSYLLILPFNHFYNAEHFETFAKEYGAEIAWELPADRTPACMLQQQLSEKAPQAVNKATHRAWAQEYGVICLSGASTFFTIDGADQPQFWPPDSLRQALKPSDVYAREAQKMLEEVARQFGTKEFVSVHVRIEADWEEHCAAAKDRNDLSSALFNNNYQCWVDEAQTAEVLERKLKVKPGSLLYIQSTVPLKNMQKLCSKYKCFNRDTVWKERSEEIPYKKTSLVLSYLTSLLAEHGTALYGNIHSAYYGELAKKFSAADKPAHHLNADCPMNELCN</sequence>
<evidence type="ECO:0000256" key="1">
    <source>
        <dbReference type="SAM" id="SignalP"/>
    </source>
</evidence>
<dbReference type="GO" id="GO:0016740">
    <property type="term" value="F:transferase activity"/>
    <property type="evidence" value="ECO:0007669"/>
    <property type="project" value="UniProtKB-KW"/>
</dbReference>
<comment type="caution">
    <text evidence="2">The sequence shown here is derived from an EMBL/GenBank/DDBJ whole genome shotgun (WGS) entry which is preliminary data.</text>
</comment>
<organism evidence="2 3">
    <name type="scientific">Coccomyxa subellipsoidea (strain C-169)</name>
    <name type="common">Green microalga</name>
    <dbReference type="NCBI Taxonomy" id="574566"/>
    <lineage>
        <taxon>Eukaryota</taxon>
        <taxon>Viridiplantae</taxon>
        <taxon>Chlorophyta</taxon>
        <taxon>core chlorophytes</taxon>
        <taxon>Trebouxiophyceae</taxon>
        <taxon>Trebouxiophyceae incertae sedis</taxon>
        <taxon>Coccomyxaceae</taxon>
        <taxon>Coccomyxa</taxon>
        <taxon>Coccomyxa subellipsoidea</taxon>
    </lineage>
</organism>
<evidence type="ECO:0008006" key="4">
    <source>
        <dbReference type="Google" id="ProtNLM"/>
    </source>
</evidence>
<dbReference type="RefSeq" id="XP_005644221.1">
    <property type="nucleotide sequence ID" value="XM_005644164.1"/>
</dbReference>
<feature type="signal peptide" evidence="1">
    <location>
        <begin position="1"/>
        <end position="29"/>
    </location>
</feature>